<reference evidence="2 3" key="1">
    <citation type="submission" date="2019-01" db="EMBL/GenBank/DDBJ databases">
        <title>A draft genome assembly of the solar-powered sea slug Elysia chlorotica.</title>
        <authorList>
            <person name="Cai H."/>
            <person name="Li Q."/>
            <person name="Fang X."/>
            <person name="Li J."/>
            <person name="Curtis N.E."/>
            <person name="Altenburger A."/>
            <person name="Shibata T."/>
            <person name="Feng M."/>
            <person name="Maeda T."/>
            <person name="Schwartz J.A."/>
            <person name="Shigenobu S."/>
            <person name="Lundholm N."/>
            <person name="Nishiyama T."/>
            <person name="Yang H."/>
            <person name="Hasebe M."/>
            <person name="Li S."/>
            <person name="Pierce S.K."/>
            <person name="Wang J."/>
        </authorList>
    </citation>
    <scope>NUCLEOTIDE SEQUENCE [LARGE SCALE GENOMIC DNA]</scope>
    <source>
        <strain evidence="2">EC2010</strain>
        <tissue evidence="2">Whole organism of an adult</tissue>
    </source>
</reference>
<sequence>MLPPIYNYSHRSCLPERPHTGHRHSRNIKPRVPNINLNRHSRNIKPRVPNINLNRHSRNIKPRVPNINLKARRTTRSITHQTQGAKHQPQGTKNYKKHHTSNPGCQTSISRHEELQEASHIKPRVPNINLKARRTTRSITHQTQGAKHQSQGTKNYKKHHTSNPGCQTSISRHEELQEASHIKPRVPNINLKARRTTRSITHQTQGAKHQSQGTKNYKKHHTSNPGCQTSISRHEELQEASHIKPRVPNINLKARRTTRSITHQTQGAKHQSQGTKNYKKHHTSNPGCQTSISRHEELQEASHIKPRVPNINLKARRTTRSITHQTQGAKHQSQGTKNYKKHHTSNPGCQTSISRHEELQEASHIKPRVPNINLKARRTTAQSQHQTQGAKHQSQQARSQQHQTQGAKHQSQGTKNYKKHHTSNPGCQTSISRHEELQEASQPLVYKLQKQHA</sequence>
<feature type="region of interest" description="Disordered" evidence="1">
    <location>
        <begin position="76"/>
        <end position="104"/>
    </location>
</feature>
<feature type="region of interest" description="Disordered" evidence="1">
    <location>
        <begin position="320"/>
        <end position="453"/>
    </location>
</feature>
<feature type="compositionally biased region" description="Polar residues" evidence="1">
    <location>
        <begin position="76"/>
        <end position="93"/>
    </location>
</feature>
<name>A0A3S1H5P8_ELYCH</name>
<feature type="region of interest" description="Disordered" evidence="1">
    <location>
        <begin position="260"/>
        <end position="287"/>
    </location>
</feature>
<dbReference type="Proteomes" id="UP000271974">
    <property type="component" value="Unassembled WGS sequence"/>
</dbReference>
<feature type="region of interest" description="Disordered" evidence="1">
    <location>
        <begin position="138"/>
        <end position="165"/>
    </location>
</feature>
<feature type="compositionally biased region" description="Low complexity" evidence="1">
    <location>
        <begin position="392"/>
        <end position="405"/>
    </location>
</feature>
<comment type="caution">
    <text evidence="2">The sequence shown here is derived from an EMBL/GenBank/DDBJ whole genome shotgun (WGS) entry which is preliminary data.</text>
</comment>
<evidence type="ECO:0000256" key="1">
    <source>
        <dbReference type="SAM" id="MobiDB-lite"/>
    </source>
</evidence>
<evidence type="ECO:0000313" key="3">
    <source>
        <dbReference type="Proteomes" id="UP000271974"/>
    </source>
</evidence>
<feature type="compositionally biased region" description="Polar residues" evidence="1">
    <location>
        <begin position="406"/>
        <end position="415"/>
    </location>
</feature>
<feature type="compositionally biased region" description="Polar residues" evidence="1">
    <location>
        <begin position="260"/>
        <end position="276"/>
    </location>
</feature>
<feature type="region of interest" description="Disordered" evidence="1">
    <location>
        <begin position="1"/>
        <end position="33"/>
    </location>
</feature>
<feature type="compositionally biased region" description="Polar residues" evidence="1">
    <location>
        <begin position="320"/>
        <end position="337"/>
    </location>
</feature>
<evidence type="ECO:0000313" key="2">
    <source>
        <dbReference type="EMBL" id="RUS72753.1"/>
    </source>
</evidence>
<feature type="compositionally biased region" description="Polar residues" evidence="1">
    <location>
        <begin position="199"/>
        <end position="215"/>
    </location>
</feature>
<feature type="compositionally biased region" description="Polar residues" evidence="1">
    <location>
        <begin position="138"/>
        <end position="154"/>
    </location>
</feature>
<dbReference type="EMBL" id="RQTK01001023">
    <property type="protein sequence ID" value="RUS72753.1"/>
    <property type="molecule type" value="Genomic_DNA"/>
</dbReference>
<feature type="compositionally biased region" description="Basic and acidic residues" evidence="1">
    <location>
        <begin position="354"/>
        <end position="364"/>
    </location>
</feature>
<dbReference type="AlphaFoldDB" id="A0A3S1H5P8"/>
<feature type="compositionally biased region" description="Basic residues" evidence="1">
    <location>
        <begin position="20"/>
        <end position="29"/>
    </location>
</feature>
<feature type="compositionally biased region" description="Polar residues" evidence="1">
    <location>
        <begin position="379"/>
        <end position="391"/>
    </location>
</feature>
<keyword evidence="3" id="KW-1185">Reference proteome</keyword>
<proteinExistence type="predicted"/>
<gene>
    <name evidence="2" type="ORF">EGW08_019488</name>
</gene>
<protein>
    <submittedName>
        <fullName evidence="2">Uncharacterized protein</fullName>
    </submittedName>
</protein>
<organism evidence="2 3">
    <name type="scientific">Elysia chlorotica</name>
    <name type="common">Eastern emerald elysia</name>
    <name type="synonym">Sea slug</name>
    <dbReference type="NCBI Taxonomy" id="188477"/>
    <lineage>
        <taxon>Eukaryota</taxon>
        <taxon>Metazoa</taxon>
        <taxon>Spiralia</taxon>
        <taxon>Lophotrochozoa</taxon>
        <taxon>Mollusca</taxon>
        <taxon>Gastropoda</taxon>
        <taxon>Heterobranchia</taxon>
        <taxon>Euthyneura</taxon>
        <taxon>Panpulmonata</taxon>
        <taxon>Sacoglossa</taxon>
        <taxon>Placobranchoidea</taxon>
        <taxon>Plakobranchidae</taxon>
        <taxon>Elysia</taxon>
    </lineage>
</organism>
<feature type="region of interest" description="Disordered" evidence="1">
    <location>
        <begin position="199"/>
        <end position="226"/>
    </location>
</feature>
<accession>A0A3S1H5P8</accession>